<dbReference type="AlphaFoldDB" id="A0AAD7JLV5"/>
<dbReference type="GO" id="GO:0042162">
    <property type="term" value="F:telomeric DNA binding"/>
    <property type="evidence" value="ECO:0007669"/>
    <property type="project" value="TreeGrafter"/>
</dbReference>
<reference evidence="3" key="1">
    <citation type="submission" date="2023-03" db="EMBL/GenBank/DDBJ databases">
        <title>Massive genome expansion in bonnet fungi (Mycena s.s.) driven by repeated elements and novel gene families across ecological guilds.</title>
        <authorList>
            <consortium name="Lawrence Berkeley National Laboratory"/>
            <person name="Harder C.B."/>
            <person name="Miyauchi S."/>
            <person name="Viragh M."/>
            <person name="Kuo A."/>
            <person name="Thoen E."/>
            <person name="Andreopoulos B."/>
            <person name="Lu D."/>
            <person name="Skrede I."/>
            <person name="Drula E."/>
            <person name="Henrissat B."/>
            <person name="Morin E."/>
            <person name="Kohler A."/>
            <person name="Barry K."/>
            <person name="LaButti K."/>
            <person name="Morin E."/>
            <person name="Salamov A."/>
            <person name="Lipzen A."/>
            <person name="Mereny Z."/>
            <person name="Hegedus B."/>
            <person name="Baldrian P."/>
            <person name="Stursova M."/>
            <person name="Weitz H."/>
            <person name="Taylor A."/>
            <person name="Grigoriev I.V."/>
            <person name="Nagy L.G."/>
            <person name="Martin F."/>
            <person name="Kauserud H."/>
        </authorList>
    </citation>
    <scope>NUCLEOTIDE SEQUENCE</scope>
    <source>
        <strain evidence="3">CBHHK182m</strain>
    </source>
</reference>
<feature type="region of interest" description="Disordered" evidence="1">
    <location>
        <begin position="1"/>
        <end position="44"/>
    </location>
</feature>
<dbReference type="Gene3D" id="1.25.40.10">
    <property type="entry name" value="Tetratricopeptide repeat domain"/>
    <property type="match status" value="1"/>
</dbReference>
<feature type="region of interest" description="Disordered" evidence="1">
    <location>
        <begin position="447"/>
        <end position="472"/>
    </location>
</feature>
<feature type="region of interest" description="Disordered" evidence="1">
    <location>
        <begin position="93"/>
        <end position="115"/>
    </location>
</feature>
<dbReference type="SUPFAM" id="SSF48452">
    <property type="entry name" value="TPR-like"/>
    <property type="match status" value="1"/>
</dbReference>
<dbReference type="GO" id="GO:0000184">
    <property type="term" value="P:nuclear-transcribed mRNA catabolic process, nonsense-mediated decay"/>
    <property type="evidence" value="ECO:0007669"/>
    <property type="project" value="TreeGrafter"/>
</dbReference>
<sequence>MTTPEPDATLDVTRSLHTSWRLRRAGPGTVGSTSSSSSYTRSVASSDFTLSSRTDASSVSSGGNDTRTRIPTLKFSKLYRDVCDLELKIQEQDSTDPDVNSVPTPATEHDDDEEAKEREKWRLHIEDHKLFTDLIHDILRQFLAPEISLSHLIKQSKLVVRLWICGFLNLLQSLHRAASSSTLALEHLRDFLDYAYGFYTVLVEDPLLSLFKNGWLEALGELARYKMLVSATFPDRVGSAGLPAQPVSAADPNHERLAPLPSSLINPPTTRVDNSSSASFGLPAVRVLDIEPEPERWRRVAQEWYGAGIAQQPGYGLLHHHLGLLSRGVVGEELRAVYHFLKSLNTRQSFPPSSESVLPIWSVAAQARRARSGASGAELFILLHGVLFLNKNLDDFSPAFPRLLERLERDGAEQREWIIMAVVNICAVFEYGNPTVLPKKLVKRSLTEEDKDKADSGREDSPKPASSTVPKPSRPFLLAMELFSAMLSHVIRHPTRKRSPFARSTLNPYLTAVLMFLATALKHPQARAAMERHLPWDDLAAFFARIPRRVMALEGLAAGSASNERRWAMLTSGCTSPLPEDWCIRGMEWAGHKVVYGQGFWKAGEETREEIEVLDDSEAVESTDGHIEDDEDDGAGGKGSGDDERSKRWVRIVRSAVEIADVVDGFSWVEGTREWRVEGVLARKPES</sequence>
<dbReference type="GO" id="GO:0005697">
    <property type="term" value="C:telomerase holoenzyme complex"/>
    <property type="evidence" value="ECO:0007669"/>
    <property type="project" value="TreeGrafter"/>
</dbReference>
<dbReference type="PANTHER" id="PTHR15696:SF0">
    <property type="entry name" value="TELOMERASE-BINDING PROTEIN EST1A"/>
    <property type="match status" value="1"/>
</dbReference>
<evidence type="ECO:0000259" key="2">
    <source>
        <dbReference type="Pfam" id="PF10373"/>
    </source>
</evidence>
<evidence type="ECO:0000256" key="1">
    <source>
        <dbReference type="SAM" id="MobiDB-lite"/>
    </source>
</evidence>
<feature type="compositionally biased region" description="Acidic residues" evidence="1">
    <location>
        <begin position="612"/>
        <end position="634"/>
    </location>
</feature>
<dbReference type="Proteomes" id="UP001215598">
    <property type="component" value="Unassembled WGS sequence"/>
</dbReference>
<dbReference type="InterPro" id="IPR045153">
    <property type="entry name" value="Est1/Ebs1-like"/>
</dbReference>
<feature type="compositionally biased region" description="Polar residues" evidence="1">
    <location>
        <begin position="263"/>
        <end position="277"/>
    </location>
</feature>
<dbReference type="InterPro" id="IPR011990">
    <property type="entry name" value="TPR-like_helical_dom_sf"/>
</dbReference>
<dbReference type="GO" id="GO:0070034">
    <property type="term" value="F:telomerase RNA binding"/>
    <property type="evidence" value="ECO:0007669"/>
    <property type="project" value="TreeGrafter"/>
</dbReference>
<dbReference type="InterPro" id="IPR018834">
    <property type="entry name" value="DNA/RNA-bd_Est1-type"/>
</dbReference>
<organism evidence="3 4">
    <name type="scientific">Mycena metata</name>
    <dbReference type="NCBI Taxonomy" id="1033252"/>
    <lineage>
        <taxon>Eukaryota</taxon>
        <taxon>Fungi</taxon>
        <taxon>Dikarya</taxon>
        <taxon>Basidiomycota</taxon>
        <taxon>Agaricomycotina</taxon>
        <taxon>Agaricomycetes</taxon>
        <taxon>Agaricomycetidae</taxon>
        <taxon>Agaricales</taxon>
        <taxon>Marasmiineae</taxon>
        <taxon>Mycenaceae</taxon>
        <taxon>Mycena</taxon>
    </lineage>
</organism>
<gene>
    <name evidence="3" type="ORF">B0H16DRAFT_1520260</name>
</gene>
<keyword evidence="4" id="KW-1185">Reference proteome</keyword>
<accession>A0AAD7JLV5</accession>
<evidence type="ECO:0000313" key="4">
    <source>
        <dbReference type="Proteomes" id="UP001215598"/>
    </source>
</evidence>
<feature type="region of interest" description="Disordered" evidence="1">
    <location>
        <begin position="258"/>
        <end position="277"/>
    </location>
</feature>
<dbReference type="EMBL" id="JARKIB010000021">
    <property type="protein sequence ID" value="KAJ7767635.1"/>
    <property type="molecule type" value="Genomic_DNA"/>
</dbReference>
<feature type="compositionally biased region" description="Basic and acidic residues" evidence="1">
    <location>
        <begin position="447"/>
        <end position="462"/>
    </location>
</feature>
<feature type="domain" description="DNA/RNA-binding" evidence="2">
    <location>
        <begin position="309"/>
        <end position="586"/>
    </location>
</feature>
<feature type="region of interest" description="Disordered" evidence="1">
    <location>
        <begin position="612"/>
        <end position="645"/>
    </location>
</feature>
<dbReference type="PANTHER" id="PTHR15696">
    <property type="entry name" value="SMG-7 SUPPRESSOR WITH MORPHOLOGICAL EFFECT ON GENITALIA PROTEIN 7"/>
    <property type="match status" value="1"/>
</dbReference>
<comment type="caution">
    <text evidence="3">The sequence shown here is derived from an EMBL/GenBank/DDBJ whole genome shotgun (WGS) entry which is preliminary data.</text>
</comment>
<protein>
    <recommendedName>
        <fullName evidence="2">DNA/RNA-binding domain-containing protein</fullName>
    </recommendedName>
</protein>
<dbReference type="Pfam" id="PF10373">
    <property type="entry name" value="EST1_DNA_bind"/>
    <property type="match status" value="1"/>
</dbReference>
<proteinExistence type="predicted"/>
<evidence type="ECO:0000313" key="3">
    <source>
        <dbReference type="EMBL" id="KAJ7767635.1"/>
    </source>
</evidence>
<name>A0AAD7JLV5_9AGAR</name>
<feature type="compositionally biased region" description="Low complexity" evidence="1">
    <location>
        <begin position="32"/>
        <end position="44"/>
    </location>
</feature>